<proteinExistence type="predicted"/>
<evidence type="ECO:0000313" key="2">
    <source>
        <dbReference type="EMBL" id="PIN02181.1"/>
    </source>
</evidence>
<dbReference type="Pfam" id="PF22936">
    <property type="entry name" value="Pol_BBD"/>
    <property type="match status" value="1"/>
</dbReference>
<comment type="caution">
    <text evidence="2">The sequence shown here is derived from an EMBL/GenBank/DDBJ whole genome shotgun (WGS) entry which is preliminary data.</text>
</comment>
<evidence type="ECO:0000259" key="1">
    <source>
        <dbReference type="Pfam" id="PF22936"/>
    </source>
</evidence>
<dbReference type="InterPro" id="IPR054722">
    <property type="entry name" value="PolX-like_BBD"/>
</dbReference>
<dbReference type="EMBL" id="NKXS01006030">
    <property type="protein sequence ID" value="PIN02181.1"/>
    <property type="molecule type" value="Genomic_DNA"/>
</dbReference>
<evidence type="ECO:0000313" key="3">
    <source>
        <dbReference type="Proteomes" id="UP000231279"/>
    </source>
</evidence>
<sequence length="143" mass="16220">MEIAEYLESTNGEEDVCLIDSGTIHTILKNMNYFFHLKLGETNVNTISGSAKLIEGSGRANIWLLEGTKLVIDNALFSSKSRKNLFSFKDIRQNGYHIETMNDSNVEYLCITKNQHVVEKFPSVSSGLYCTKIYAIEMYHLVN</sequence>
<reference evidence="3" key="1">
    <citation type="journal article" date="2018" name="Gigascience">
        <title>Genome assembly of the Pink Ipe (Handroanthus impetiginosus, Bignoniaceae), a highly valued, ecologically keystone Neotropical timber forest tree.</title>
        <authorList>
            <person name="Silva-Junior O.B."/>
            <person name="Grattapaglia D."/>
            <person name="Novaes E."/>
            <person name="Collevatti R.G."/>
        </authorList>
    </citation>
    <scope>NUCLEOTIDE SEQUENCE [LARGE SCALE GENOMIC DNA]</scope>
    <source>
        <strain evidence="3">cv. UFG-1</strain>
    </source>
</reference>
<keyword evidence="3" id="KW-1185">Reference proteome</keyword>
<name>A0A2G9GA62_9LAMI</name>
<feature type="domain" description="Retrovirus-related Pol polyprotein from transposon TNT 1-94-like beta-barrel" evidence="1">
    <location>
        <begin position="18"/>
        <end position="96"/>
    </location>
</feature>
<dbReference type="AlphaFoldDB" id="A0A2G9GA62"/>
<dbReference type="Proteomes" id="UP000231279">
    <property type="component" value="Unassembled WGS sequence"/>
</dbReference>
<dbReference type="OrthoDB" id="1692260at2759"/>
<organism evidence="2 3">
    <name type="scientific">Handroanthus impetiginosus</name>
    <dbReference type="NCBI Taxonomy" id="429701"/>
    <lineage>
        <taxon>Eukaryota</taxon>
        <taxon>Viridiplantae</taxon>
        <taxon>Streptophyta</taxon>
        <taxon>Embryophyta</taxon>
        <taxon>Tracheophyta</taxon>
        <taxon>Spermatophyta</taxon>
        <taxon>Magnoliopsida</taxon>
        <taxon>eudicotyledons</taxon>
        <taxon>Gunneridae</taxon>
        <taxon>Pentapetalae</taxon>
        <taxon>asterids</taxon>
        <taxon>lamiids</taxon>
        <taxon>Lamiales</taxon>
        <taxon>Bignoniaceae</taxon>
        <taxon>Crescentiina</taxon>
        <taxon>Tabebuia alliance</taxon>
        <taxon>Handroanthus</taxon>
    </lineage>
</organism>
<gene>
    <name evidence="2" type="ORF">CDL12_25311</name>
</gene>
<protein>
    <recommendedName>
        <fullName evidence="1">Retrovirus-related Pol polyprotein from transposon TNT 1-94-like beta-barrel domain-containing protein</fullName>
    </recommendedName>
</protein>
<accession>A0A2G9GA62</accession>